<dbReference type="InterPro" id="IPR013325">
    <property type="entry name" value="RNA_pol_sigma_r2"/>
</dbReference>
<dbReference type="SUPFAM" id="SSF88946">
    <property type="entry name" value="Sigma2 domain of RNA polymerase sigma factors"/>
    <property type="match status" value="1"/>
</dbReference>
<protein>
    <submittedName>
        <fullName evidence="8">RNA polymerase sigma-70 factor, ECF subfamily</fullName>
    </submittedName>
</protein>
<dbReference type="Pfam" id="PF04542">
    <property type="entry name" value="Sigma70_r2"/>
    <property type="match status" value="1"/>
</dbReference>
<evidence type="ECO:0000313" key="9">
    <source>
        <dbReference type="Proteomes" id="UP000198862"/>
    </source>
</evidence>
<organism evidence="8 9">
    <name type="scientific">Pseudoalteromonas denitrificans DSM 6059</name>
    <dbReference type="NCBI Taxonomy" id="1123010"/>
    <lineage>
        <taxon>Bacteria</taxon>
        <taxon>Pseudomonadati</taxon>
        <taxon>Pseudomonadota</taxon>
        <taxon>Gammaproteobacteria</taxon>
        <taxon>Alteromonadales</taxon>
        <taxon>Pseudoalteromonadaceae</taxon>
        <taxon>Pseudoalteromonas</taxon>
    </lineage>
</organism>
<dbReference type="EMBL" id="FOLO01000077">
    <property type="protein sequence ID" value="SFD63449.1"/>
    <property type="molecule type" value="Genomic_DNA"/>
</dbReference>
<reference evidence="8 9" key="1">
    <citation type="submission" date="2016-10" db="EMBL/GenBank/DDBJ databases">
        <authorList>
            <person name="de Groot N.N."/>
        </authorList>
    </citation>
    <scope>NUCLEOTIDE SEQUENCE [LARGE SCALE GENOMIC DNA]</scope>
    <source>
        <strain evidence="8 9">DSM 6059</strain>
    </source>
</reference>
<dbReference type="GO" id="GO:0006352">
    <property type="term" value="P:DNA-templated transcription initiation"/>
    <property type="evidence" value="ECO:0007669"/>
    <property type="project" value="InterPro"/>
</dbReference>
<dbReference type="Gene3D" id="1.10.10.10">
    <property type="entry name" value="Winged helix-like DNA-binding domain superfamily/Winged helix DNA-binding domain"/>
    <property type="match status" value="1"/>
</dbReference>
<keyword evidence="3" id="KW-0731">Sigma factor</keyword>
<dbReference type="Gene3D" id="1.10.1740.10">
    <property type="match status" value="1"/>
</dbReference>
<dbReference type="InterPro" id="IPR039425">
    <property type="entry name" value="RNA_pol_sigma-70-like"/>
</dbReference>
<evidence type="ECO:0000256" key="4">
    <source>
        <dbReference type="ARBA" id="ARBA00023125"/>
    </source>
</evidence>
<dbReference type="InterPro" id="IPR036388">
    <property type="entry name" value="WH-like_DNA-bd_sf"/>
</dbReference>
<dbReference type="OrthoDB" id="9797134at2"/>
<evidence type="ECO:0000259" key="7">
    <source>
        <dbReference type="Pfam" id="PF08281"/>
    </source>
</evidence>
<feature type="domain" description="RNA polymerase sigma-70 region 2" evidence="6">
    <location>
        <begin position="30"/>
        <end position="98"/>
    </location>
</feature>
<dbReference type="GO" id="GO:0016987">
    <property type="term" value="F:sigma factor activity"/>
    <property type="evidence" value="ECO:0007669"/>
    <property type="project" value="UniProtKB-KW"/>
</dbReference>
<dbReference type="InterPro" id="IPR013324">
    <property type="entry name" value="RNA_pol_sigma_r3/r4-like"/>
</dbReference>
<dbReference type="InterPro" id="IPR014284">
    <property type="entry name" value="RNA_pol_sigma-70_dom"/>
</dbReference>
<feature type="domain" description="RNA polymerase sigma factor 70 region 4 type 2" evidence="7">
    <location>
        <begin position="137"/>
        <end position="184"/>
    </location>
</feature>
<evidence type="ECO:0000313" key="8">
    <source>
        <dbReference type="EMBL" id="SFD63449.1"/>
    </source>
</evidence>
<gene>
    <name evidence="8" type="ORF">SAMN02745724_05044</name>
</gene>
<evidence type="ECO:0000259" key="6">
    <source>
        <dbReference type="Pfam" id="PF04542"/>
    </source>
</evidence>
<evidence type="ECO:0000256" key="3">
    <source>
        <dbReference type="ARBA" id="ARBA00023082"/>
    </source>
</evidence>
<dbReference type="STRING" id="1123010.SAMN02745724_05044"/>
<evidence type="ECO:0000256" key="2">
    <source>
        <dbReference type="ARBA" id="ARBA00023015"/>
    </source>
</evidence>
<dbReference type="RefSeq" id="WP_091991341.1">
    <property type="nucleotide sequence ID" value="NZ_FOLO01000077.1"/>
</dbReference>
<dbReference type="NCBIfam" id="TIGR02937">
    <property type="entry name" value="sigma70-ECF"/>
    <property type="match status" value="1"/>
</dbReference>
<evidence type="ECO:0000256" key="5">
    <source>
        <dbReference type="ARBA" id="ARBA00023163"/>
    </source>
</evidence>
<sequence length="207" mass="23895">MLGKMFGKYSADKKLVKKLLKGNELSFEAFYEEYFDKLYRFVLSRTDQQHHVAEDIVQSSLCKAIDKLSTYRGEASLLTWLCTFCRYEMSAYFKADNRQPSLIDDHPEVRAQIDSLTISLQEQPENKLLNLELNKVVHMTLDSLPQRYANVVELKYIQGLSMKEIAYNMDISTKAVESLLSRARPVFEDVFFSLNGTEILNRQGGNL</sequence>
<dbReference type="Proteomes" id="UP000198862">
    <property type="component" value="Unassembled WGS sequence"/>
</dbReference>
<dbReference type="PANTHER" id="PTHR43133:SF8">
    <property type="entry name" value="RNA POLYMERASE SIGMA FACTOR HI_1459-RELATED"/>
    <property type="match status" value="1"/>
</dbReference>
<dbReference type="CDD" id="cd06171">
    <property type="entry name" value="Sigma70_r4"/>
    <property type="match status" value="1"/>
</dbReference>
<proteinExistence type="inferred from homology"/>
<dbReference type="PANTHER" id="PTHR43133">
    <property type="entry name" value="RNA POLYMERASE ECF-TYPE SIGMA FACTO"/>
    <property type="match status" value="1"/>
</dbReference>
<keyword evidence="5" id="KW-0804">Transcription</keyword>
<name>A0A1I1TYA6_9GAMM</name>
<evidence type="ECO:0000256" key="1">
    <source>
        <dbReference type="ARBA" id="ARBA00010641"/>
    </source>
</evidence>
<accession>A0A1I1TYA6</accession>
<keyword evidence="9" id="KW-1185">Reference proteome</keyword>
<comment type="similarity">
    <text evidence="1">Belongs to the sigma-70 factor family. ECF subfamily.</text>
</comment>
<keyword evidence="4" id="KW-0238">DNA-binding</keyword>
<dbReference type="InterPro" id="IPR007627">
    <property type="entry name" value="RNA_pol_sigma70_r2"/>
</dbReference>
<dbReference type="InterPro" id="IPR013249">
    <property type="entry name" value="RNA_pol_sigma70_r4_t2"/>
</dbReference>
<dbReference type="SUPFAM" id="SSF88659">
    <property type="entry name" value="Sigma3 and sigma4 domains of RNA polymerase sigma factors"/>
    <property type="match status" value="1"/>
</dbReference>
<dbReference type="AlphaFoldDB" id="A0A1I1TYA6"/>
<dbReference type="GO" id="GO:0003677">
    <property type="term" value="F:DNA binding"/>
    <property type="evidence" value="ECO:0007669"/>
    <property type="project" value="UniProtKB-KW"/>
</dbReference>
<dbReference type="Pfam" id="PF08281">
    <property type="entry name" value="Sigma70_r4_2"/>
    <property type="match status" value="1"/>
</dbReference>
<keyword evidence="2" id="KW-0805">Transcription regulation</keyword>